<keyword evidence="1" id="KW-1133">Transmembrane helix</keyword>
<evidence type="ECO:0000256" key="1">
    <source>
        <dbReference type="SAM" id="Phobius"/>
    </source>
</evidence>
<dbReference type="RefSeq" id="WP_015968504.1">
    <property type="nucleotide sequence ID" value="NZ_AUTE01000019.1"/>
</dbReference>
<dbReference type="EMBL" id="LKLZ01000003">
    <property type="protein sequence ID" value="KPN43899.1"/>
    <property type="molecule type" value="Genomic_DNA"/>
</dbReference>
<name>A0A837P890_LACPN</name>
<feature type="transmembrane region" description="Helical" evidence="1">
    <location>
        <begin position="33"/>
        <end position="55"/>
    </location>
</feature>
<proteinExistence type="predicted"/>
<sequence>MKLTDIGLVLAAVINDQHWTPPHYIMGYQLGEWASIATIVIFVSGLIVGIVRIGVINPAHIANENLQHSIDRLTAKIEVIGENADAIHKEHDKRLDAHDIRLGKHDIEIENLKEKIGK</sequence>
<keyword evidence="1" id="KW-0472">Membrane</keyword>
<dbReference type="Proteomes" id="UP000050511">
    <property type="component" value="Unassembled WGS sequence"/>
</dbReference>
<gene>
    <name evidence="2" type="ORF">WJL_0972</name>
</gene>
<dbReference type="AlphaFoldDB" id="A0A837P890"/>
<reference evidence="2 3" key="1">
    <citation type="submission" date="2015-10" db="EMBL/GenBank/DDBJ databases">
        <title>Resequencing of Lactobacillus plantarum WJL strain genome.</title>
        <authorList>
            <person name="Martino M.E."/>
        </authorList>
    </citation>
    <scope>NUCLEOTIDE SEQUENCE [LARGE SCALE GENOMIC DNA]</scope>
    <source>
        <strain evidence="2 3">WJL</strain>
    </source>
</reference>
<protein>
    <submittedName>
        <fullName evidence="2">Uncharacterized protein</fullName>
    </submittedName>
</protein>
<accession>A0A837P890</accession>
<evidence type="ECO:0000313" key="2">
    <source>
        <dbReference type="EMBL" id="KPN43899.1"/>
    </source>
</evidence>
<comment type="caution">
    <text evidence="2">The sequence shown here is derived from an EMBL/GenBank/DDBJ whole genome shotgun (WGS) entry which is preliminary data.</text>
</comment>
<keyword evidence="1" id="KW-0812">Transmembrane</keyword>
<organism evidence="2 3">
    <name type="scientific">Lactiplantibacillus plantarum WJL</name>
    <dbReference type="NCBI Taxonomy" id="1350466"/>
    <lineage>
        <taxon>Bacteria</taxon>
        <taxon>Bacillati</taxon>
        <taxon>Bacillota</taxon>
        <taxon>Bacilli</taxon>
        <taxon>Lactobacillales</taxon>
        <taxon>Lactobacillaceae</taxon>
        <taxon>Lactiplantibacillus</taxon>
    </lineage>
</organism>
<evidence type="ECO:0000313" key="3">
    <source>
        <dbReference type="Proteomes" id="UP000050511"/>
    </source>
</evidence>